<name>A0A5C4SE07_9FLAO</name>
<sequence length="101" mass="11714">MKLVMVTAVEVFHKEIIKLFRQAEIHHFSEAKIDGYKFGNENESVSNWFGAERGGNQSIMFFSFTDAPHIEVLFVLIKEFNKHLETNNPLRVAVVPIEKFM</sequence>
<reference evidence="1 2" key="1">
    <citation type="submission" date="2019-05" db="EMBL/GenBank/DDBJ databases">
        <title>Tamlana fucoidanivorans sp. nov., isolated from the surface of algae collected from Fujian province in China.</title>
        <authorList>
            <person name="Li J."/>
        </authorList>
    </citation>
    <scope>NUCLEOTIDE SEQUENCE [LARGE SCALE GENOMIC DNA]</scope>
    <source>
        <strain evidence="1 2">CW2-9</strain>
    </source>
</reference>
<evidence type="ECO:0008006" key="3">
    <source>
        <dbReference type="Google" id="ProtNLM"/>
    </source>
</evidence>
<organism evidence="1 2">
    <name type="scientific">Allotamlana fucoidanivorans</name>
    <dbReference type="NCBI Taxonomy" id="2583814"/>
    <lineage>
        <taxon>Bacteria</taxon>
        <taxon>Pseudomonadati</taxon>
        <taxon>Bacteroidota</taxon>
        <taxon>Flavobacteriia</taxon>
        <taxon>Flavobacteriales</taxon>
        <taxon>Flavobacteriaceae</taxon>
        <taxon>Allotamlana</taxon>
    </lineage>
</organism>
<protein>
    <recommendedName>
        <fullName evidence="3">DUF3240 domain-containing protein</fullName>
    </recommendedName>
</protein>
<proteinExistence type="predicted"/>
<dbReference type="RefSeq" id="WP_139698766.1">
    <property type="nucleotide sequence ID" value="NZ_CP074074.1"/>
</dbReference>
<dbReference type="Proteomes" id="UP000308713">
    <property type="component" value="Unassembled WGS sequence"/>
</dbReference>
<dbReference type="EMBL" id="VDCS01000020">
    <property type="protein sequence ID" value="TNJ41464.1"/>
    <property type="molecule type" value="Genomic_DNA"/>
</dbReference>
<comment type="caution">
    <text evidence="1">The sequence shown here is derived from an EMBL/GenBank/DDBJ whole genome shotgun (WGS) entry which is preliminary data.</text>
</comment>
<accession>A0A5C4SE07</accession>
<gene>
    <name evidence="1" type="ORF">FGF67_15975</name>
</gene>
<evidence type="ECO:0000313" key="1">
    <source>
        <dbReference type="EMBL" id="TNJ41464.1"/>
    </source>
</evidence>
<dbReference type="OrthoDB" id="1524637at2"/>
<keyword evidence="2" id="KW-1185">Reference proteome</keyword>
<dbReference type="AlphaFoldDB" id="A0A5C4SE07"/>
<evidence type="ECO:0000313" key="2">
    <source>
        <dbReference type="Proteomes" id="UP000308713"/>
    </source>
</evidence>